<dbReference type="NCBIfam" id="TIGR04183">
    <property type="entry name" value="Por_Secre_tail"/>
    <property type="match status" value="1"/>
</dbReference>
<dbReference type="EMBL" id="NOXV01000301">
    <property type="protein sequence ID" value="OYQ33164.1"/>
    <property type="molecule type" value="Genomic_DNA"/>
</dbReference>
<feature type="domain" description="Ig-like" evidence="3">
    <location>
        <begin position="1203"/>
        <end position="1264"/>
    </location>
</feature>
<dbReference type="Pfam" id="PF19081">
    <property type="entry name" value="Ig_7"/>
    <property type="match status" value="2"/>
</dbReference>
<dbReference type="Pfam" id="PF18962">
    <property type="entry name" value="Por_Secre_tail"/>
    <property type="match status" value="1"/>
</dbReference>
<dbReference type="OrthoDB" id="1447704at2"/>
<feature type="domain" description="Ig-like" evidence="3">
    <location>
        <begin position="1943"/>
        <end position="2014"/>
    </location>
</feature>
<protein>
    <recommendedName>
        <fullName evidence="6">Ig-like domain-containing protein</fullName>
    </recommendedName>
</protein>
<evidence type="ECO:0000259" key="3">
    <source>
        <dbReference type="Pfam" id="PF19081"/>
    </source>
</evidence>
<dbReference type="RefSeq" id="WP_094416467.1">
    <property type="nucleotide sequence ID" value="NZ_NOXV01000301.1"/>
</dbReference>
<sequence>MIDFYQNKYGSTPSAKSQLIKLCRFTRRFMMLAVLIACFAGNAQTLLINPAAEGGFNNGPTFPANGWTVSNSANNPWVIGTVVSNGAITGNSAYVSNTSGTTHAYDITVPTSNYFYRDITVPAGETKIILSFNWLGQGESTWDMWQVFVAPTTIIPVGSTAYPGNGLTLVPADIAGSTFVGSGNQQGTLQTATLFLPASLAGTTFRLIFYWKSDTSGGTQPPAVIDNISLTSGLPGTFISVASGNYGTPSTWDANAVPTLGDFVTISAGHTVTIDADNQGARFLTVNGTLAYATLPTGFSISENLNIANGGLVNVFNGTTGKTLTVGGNITNNGSINLSVGTTTNGSLVLNGPVVQTIGGTGTFVDNRIRNLIFANTNTATPNINWLVNNISIENNLNISNARINLGTNTLIFGISNASTGGTFTFTNGGFLPGGRFSRWWNGTQTGYTTASPTSIPTGGAGRYPFFTPEGQQRIFYLGRTSPTVGGRYTVTYNHANGLSGVNVTDGTYVISDRWDGNFQVSLDGTSPVAASFWVTIFAPNAFTAFNNNTRVMLSNSAISGTHNPGTPIPSGQRSGVSAADLLSTTGLFLGINNNDIPFTPIASGNWNDPSIWNKGTVPQCGDAVSVASGFTVTANTEGVQAALVTINPGGTLVVSAGDFTIGCSNNNNPLINNGTLTVTGGVLNINGNMVHNALSVFNHSGGEINIDGNSGSAATSVASGTAIVQINTHLINWTGGVLTIVDPHANSTASNTFAFNNSVASVNVTSGHTLRFGDGTSSDAGGNAANGFRIATFVGSGRFSFNNIIINGPATGNRHVSTTSSFGINGNLTINASGEFRDNGTIVYLNGNLVNNGSYISTGTLTFGSFLNGTAAASTNAQQLSGTGTFANSATTPTANINSLTVNNANASGVTLNVPLSVSNTLTLTSGKVNTSDANLLTLGTATLAGTLNGGSTIAYIAGPFTRTIANNNTNTNFLLFPVGKAAYAPLSLAPATTSVASIKAEAFDSNSGTANASITNLATGRRWEAPIVSGTITNINVRIGDANLVAANIPVIAPTASGEYTSALGSVATFAANTAPAVNTVTANAAIPVANYTGFISYAESNACSGTPAPGNTIVSANNICAGTEVTFSVQSGTTGSGVTYQWQSSVNGTDYTDISTATSTTFTTVPTAPLFYRLRVTCAAGPDSATSVPVQIVFSNTVASVTSASRCGTGTVTLQATPGAGADIVWFDAATAGNQVGTGNTFVTPSINTTTSYFAAARSTTAGLATIGTGTTLTGSTEQPTAFCNRWPNYWSQTIYTASELRAAGLTAGNITSMAYNIATLGDGETNANFTVRIATTGLTAFTGTTFLTSGFTTVYAPQTYTHTASGWQTIDFTTPYNWDGISNIVVEVRMDGADLLNNSQTFFTATSGNTVLWATSFTGTTTTGTLSPRRLNVRFGGQLGCLSARVPVTATVTPAPAFTLSGNAATICNGDTSPAITITAGASDYDTYVWAPATGVSGNATSGWAFNPSASTVYTLTASQTGGALCSSTATVNITVNPRPSALAISPVTNPVCNNTVVTLSATGGLTNGTVTIGTATTRTTDTEELTAFNNRRISYKSQTIYTAAELTAAGLKAGPITAITYNIATVGSASSTSAYTVRVGTTANAVFPNTTYLNEAGFATVFGPVTYNHAVGLNTITFTTPYIWDGTSNIVISVSHTGIDSTNNAQTFFTDSGANTTLFNFNNLTATTGTLSTRRFNLIFAGQVETPVTWTPATDLYTDAAATLPYVAGTGARTVYVKPSVTANTVYTATATLGSCTSVQTVTVNSTDCSIGWGNLQFPPNGTINTCGNHTIYGQVWKDGITNGPGQAAGMQAWVAVSTTNSDPATWPQSAWQPAAFNVQVGNNDEFIYNITGLSAGTYYYAFRYQYLTGPYLYGATNGPWNGTSNVNGVLTVNAINAPTANAAQSFCSGATVASLAATGTAVKWYAAATGGTALDGTTALVNGENYFASQTIDGCESTARTEVVVAINNITVTAPADVTACGSYTLPALTTGNYYTAPNGGGTLLAAGTAITSTQTIYVYAQSGTTPNCTAEDDFVVTIVNAPVAVAPDDASACESYALPALTVGNYYTQPNAGGSMLLAGDLITSTQTIYVYAQTGTTPNCTSEDSFVVTIFNAPVVVAPNDVTACGSYILPALTTGNYYTAPNGGGTVLAAGTVITSTQTIYVYAQSGTTPNCTDQDNFVVTIVNVNAPTGDTQQAITAATPEEATIEDIVVNETGVIWYPTQADAIAGTSAYAPGTQVFAGNTYWGTITVGGCTSAPLAVLITEVLSNRGFDAASFSYYPNPVKDRLNLVYATEITSVEVYNMLGQPVVKQQLNAASATVDMSALADGTYIVNVTAGDTVTTIKVVKKQ</sequence>
<keyword evidence="5" id="KW-1185">Reference proteome</keyword>
<comment type="caution">
    <text evidence="4">The sequence shown here is derived from an EMBL/GenBank/DDBJ whole genome shotgun (WGS) entry which is preliminary data.</text>
</comment>
<accession>A0A255YWV0</accession>
<organism evidence="4 5">
    <name type="scientific">Flavobacterium cyanobacteriorum</name>
    <dbReference type="NCBI Taxonomy" id="2022802"/>
    <lineage>
        <taxon>Bacteria</taxon>
        <taxon>Pseudomonadati</taxon>
        <taxon>Bacteroidota</taxon>
        <taxon>Flavobacteriia</taxon>
        <taxon>Flavobacteriales</taxon>
        <taxon>Flavobacteriaceae</taxon>
        <taxon>Flavobacterium</taxon>
    </lineage>
</organism>
<name>A0A255YWV0_9FLAO</name>
<evidence type="ECO:0000313" key="4">
    <source>
        <dbReference type="EMBL" id="OYQ33164.1"/>
    </source>
</evidence>
<feature type="domain" description="Secretion system C-terminal sorting" evidence="2">
    <location>
        <begin position="2328"/>
        <end position="2394"/>
    </location>
</feature>
<keyword evidence="1" id="KW-0732">Signal</keyword>
<evidence type="ECO:0000313" key="5">
    <source>
        <dbReference type="Proteomes" id="UP000216605"/>
    </source>
</evidence>
<evidence type="ECO:0000256" key="1">
    <source>
        <dbReference type="ARBA" id="ARBA00022729"/>
    </source>
</evidence>
<dbReference type="Proteomes" id="UP000216605">
    <property type="component" value="Unassembled WGS sequence"/>
</dbReference>
<proteinExistence type="predicted"/>
<gene>
    <name evidence="4" type="ORF">CHU92_13580</name>
</gene>
<reference evidence="4 5" key="1">
    <citation type="submission" date="2017-07" db="EMBL/GenBank/DDBJ databases">
        <title>Flavobacterium cyanobacteriorum sp. nov., isolated from cyanobacterial aggregates in a eutrophic lake.</title>
        <authorList>
            <person name="Cai H."/>
        </authorList>
    </citation>
    <scope>NUCLEOTIDE SEQUENCE [LARGE SCALE GENOMIC DNA]</scope>
    <source>
        <strain evidence="4 5">TH021</strain>
    </source>
</reference>
<dbReference type="InterPro" id="IPR026444">
    <property type="entry name" value="Secre_tail"/>
</dbReference>
<evidence type="ECO:0000259" key="2">
    <source>
        <dbReference type="Pfam" id="PF18962"/>
    </source>
</evidence>
<evidence type="ECO:0008006" key="6">
    <source>
        <dbReference type="Google" id="ProtNLM"/>
    </source>
</evidence>
<dbReference type="InterPro" id="IPR044023">
    <property type="entry name" value="Ig_7"/>
</dbReference>